<dbReference type="EMBL" id="JARQWQ010000077">
    <property type="protein sequence ID" value="KAK2553481.1"/>
    <property type="molecule type" value="Genomic_DNA"/>
</dbReference>
<protein>
    <submittedName>
        <fullName evidence="1">Anosmin-1</fullName>
    </submittedName>
</protein>
<evidence type="ECO:0000313" key="2">
    <source>
        <dbReference type="Proteomes" id="UP001249851"/>
    </source>
</evidence>
<accession>A0AAD9Q2I2</accession>
<name>A0AAD9Q2I2_ACRCE</name>
<dbReference type="InterPro" id="IPR036116">
    <property type="entry name" value="FN3_sf"/>
</dbReference>
<reference evidence="1" key="1">
    <citation type="journal article" date="2023" name="G3 (Bethesda)">
        <title>Whole genome assembly and annotation of the endangered Caribbean coral Acropora cervicornis.</title>
        <authorList>
            <person name="Selwyn J.D."/>
            <person name="Vollmer S.V."/>
        </authorList>
    </citation>
    <scope>NUCLEOTIDE SEQUENCE</scope>
    <source>
        <strain evidence="1">K2</strain>
    </source>
</reference>
<gene>
    <name evidence="1" type="ORF">P5673_025243</name>
</gene>
<dbReference type="Gene3D" id="2.60.40.10">
    <property type="entry name" value="Immunoglobulins"/>
    <property type="match status" value="1"/>
</dbReference>
<sequence>MSPTNVEVSVPKKNSKIEHYQLRWNGTWPLGTVFVVMSRRIKTRRLSANHTAVWMDMKQTTSLSVQLDVQPLWWQQFRVAAVNQYGTSSFSAPSKFVFINPLSPGPPRNLRVADMRIVKSRINVDISWKKPVESNLIVPKKKPKKPIKKVNGNIKGNTHWKKPKPTTRRVLSNINTLPQTEITPTTYSINLHLEASTSQGLKTTASTFLYGYVLLSLAIFVYNHA</sequence>
<dbReference type="AlphaFoldDB" id="A0AAD9Q2I2"/>
<proteinExistence type="predicted"/>
<dbReference type="InterPro" id="IPR013783">
    <property type="entry name" value="Ig-like_fold"/>
</dbReference>
<comment type="caution">
    <text evidence="1">The sequence shown here is derived from an EMBL/GenBank/DDBJ whole genome shotgun (WGS) entry which is preliminary data.</text>
</comment>
<reference evidence="1" key="2">
    <citation type="journal article" date="2023" name="Science">
        <title>Genomic signatures of disease resistance in endangered staghorn corals.</title>
        <authorList>
            <person name="Vollmer S.V."/>
            <person name="Selwyn J.D."/>
            <person name="Despard B.A."/>
            <person name="Roesel C.L."/>
        </authorList>
    </citation>
    <scope>NUCLEOTIDE SEQUENCE</scope>
    <source>
        <strain evidence="1">K2</strain>
    </source>
</reference>
<dbReference type="Proteomes" id="UP001249851">
    <property type="component" value="Unassembled WGS sequence"/>
</dbReference>
<organism evidence="1 2">
    <name type="scientific">Acropora cervicornis</name>
    <name type="common">Staghorn coral</name>
    <dbReference type="NCBI Taxonomy" id="6130"/>
    <lineage>
        <taxon>Eukaryota</taxon>
        <taxon>Metazoa</taxon>
        <taxon>Cnidaria</taxon>
        <taxon>Anthozoa</taxon>
        <taxon>Hexacorallia</taxon>
        <taxon>Scleractinia</taxon>
        <taxon>Astrocoeniina</taxon>
        <taxon>Acroporidae</taxon>
        <taxon>Acropora</taxon>
    </lineage>
</organism>
<evidence type="ECO:0000313" key="1">
    <source>
        <dbReference type="EMBL" id="KAK2553481.1"/>
    </source>
</evidence>
<dbReference type="SUPFAM" id="SSF49265">
    <property type="entry name" value="Fibronectin type III"/>
    <property type="match status" value="1"/>
</dbReference>
<keyword evidence="2" id="KW-1185">Reference proteome</keyword>